<dbReference type="CDD" id="cd18186">
    <property type="entry name" value="BTB_POZ_ZBTB_KLHL-like"/>
    <property type="match status" value="1"/>
</dbReference>
<dbReference type="PANTHER" id="PTHR24410">
    <property type="entry name" value="HL07962P-RELATED"/>
    <property type="match status" value="1"/>
</dbReference>
<reference evidence="3" key="1">
    <citation type="submission" date="2021-06" db="EMBL/GenBank/DDBJ databases">
        <authorList>
            <person name="Kallberg Y."/>
            <person name="Tangrot J."/>
            <person name="Rosling A."/>
        </authorList>
    </citation>
    <scope>NUCLEOTIDE SEQUENCE</scope>
    <source>
        <strain evidence="3">FL130A</strain>
    </source>
</reference>
<evidence type="ECO:0000259" key="1">
    <source>
        <dbReference type="PROSITE" id="PS50097"/>
    </source>
</evidence>
<protein>
    <submittedName>
        <fullName evidence="3">5185_t:CDS:1</fullName>
    </submittedName>
</protein>
<dbReference type="InterPro" id="IPR051481">
    <property type="entry name" value="BTB-POZ/Galectin-3-binding"/>
</dbReference>
<dbReference type="Pfam" id="PF00651">
    <property type="entry name" value="BTB"/>
    <property type="match status" value="1"/>
</dbReference>
<dbReference type="SMART" id="SM00225">
    <property type="entry name" value="BTB"/>
    <property type="match status" value="1"/>
</dbReference>
<dbReference type="Gene3D" id="1.25.40.420">
    <property type="match status" value="1"/>
</dbReference>
<dbReference type="Proteomes" id="UP000789508">
    <property type="component" value="Unassembled WGS sequence"/>
</dbReference>
<dbReference type="OrthoDB" id="2357820at2759"/>
<sequence>MPEFTKNLIRDLAGILEHSDEYNIVIGVGDPANYREFQAHSLILRARSPYFRVALSRDWAKKDGNSFVFKKPNITPKVFALILKYMYTGVVNLDDQVGSDVFELLVAADELEINELINYAQTHLIESKSSWLEENIVTVLHAANLHESFKTLKNYSSRILAESPHFIFRSDDFFSLEESELILLLKRQDLGMEEIEVWNSIIDWGISNTAHLKEQDVSKWVAADFLALADTLHQFLPLIRYYDISREDYFDKVALYEQILPKNIVAEILAFHNNNRLPEHVLPSRSAIPSVIINSDQAALISLWIDRQETSGEVKRKNPYEFNLIFRGSRDGFEASKFRELCAHVTNTVVVAIAKINGTDRVMGGYNPSHWGGHIADSMNAYLYPNNEQHIFNSDTIIFSFEKSRDITSAKFSRRVDSDQTIGFHPFYGPYFYGDLFIGNKCNVNATCWYRHCNFEHSIIEGNNRKKQNFKVENYEVFHVVPKRISNSN</sequence>
<dbReference type="InterPro" id="IPR006571">
    <property type="entry name" value="TLDc_dom"/>
</dbReference>
<evidence type="ECO:0000313" key="3">
    <source>
        <dbReference type="EMBL" id="CAG8490593.1"/>
    </source>
</evidence>
<dbReference type="Gene3D" id="3.30.710.10">
    <property type="entry name" value="Potassium Channel Kv1.1, Chain A"/>
    <property type="match status" value="1"/>
</dbReference>
<dbReference type="AlphaFoldDB" id="A0A9N8WPR0"/>
<dbReference type="InterPro" id="IPR011705">
    <property type="entry name" value="BACK"/>
</dbReference>
<dbReference type="PANTHER" id="PTHR24410:SF23">
    <property type="entry name" value="BTB DOMAIN-CONTAINING PROTEIN-RELATED"/>
    <property type="match status" value="1"/>
</dbReference>
<feature type="domain" description="BTB" evidence="1">
    <location>
        <begin position="22"/>
        <end position="95"/>
    </location>
</feature>
<organism evidence="3 4">
    <name type="scientific">Ambispora leptoticha</name>
    <dbReference type="NCBI Taxonomy" id="144679"/>
    <lineage>
        <taxon>Eukaryota</taxon>
        <taxon>Fungi</taxon>
        <taxon>Fungi incertae sedis</taxon>
        <taxon>Mucoromycota</taxon>
        <taxon>Glomeromycotina</taxon>
        <taxon>Glomeromycetes</taxon>
        <taxon>Archaeosporales</taxon>
        <taxon>Ambisporaceae</taxon>
        <taxon>Ambispora</taxon>
    </lineage>
</organism>
<evidence type="ECO:0000313" key="4">
    <source>
        <dbReference type="Proteomes" id="UP000789508"/>
    </source>
</evidence>
<dbReference type="PROSITE" id="PS51886">
    <property type="entry name" value="TLDC"/>
    <property type="match status" value="1"/>
</dbReference>
<dbReference type="InterPro" id="IPR000210">
    <property type="entry name" value="BTB/POZ_dom"/>
</dbReference>
<accession>A0A9N8WPR0</accession>
<dbReference type="Pfam" id="PF07707">
    <property type="entry name" value="BACK"/>
    <property type="match status" value="1"/>
</dbReference>
<dbReference type="InterPro" id="IPR011333">
    <property type="entry name" value="SKP1/BTB/POZ_sf"/>
</dbReference>
<comment type="caution">
    <text evidence="3">The sequence shown here is derived from an EMBL/GenBank/DDBJ whole genome shotgun (WGS) entry which is preliminary data.</text>
</comment>
<feature type="domain" description="TLDc" evidence="2">
    <location>
        <begin position="291"/>
        <end position="481"/>
    </location>
</feature>
<name>A0A9N8WPR0_9GLOM</name>
<dbReference type="EMBL" id="CAJVPS010000496">
    <property type="protein sequence ID" value="CAG8490593.1"/>
    <property type="molecule type" value="Genomic_DNA"/>
</dbReference>
<keyword evidence="4" id="KW-1185">Reference proteome</keyword>
<gene>
    <name evidence="3" type="ORF">ALEPTO_LOCUS2960</name>
</gene>
<proteinExistence type="predicted"/>
<dbReference type="PROSITE" id="PS50097">
    <property type="entry name" value="BTB"/>
    <property type="match status" value="1"/>
</dbReference>
<dbReference type="SUPFAM" id="SSF54695">
    <property type="entry name" value="POZ domain"/>
    <property type="match status" value="1"/>
</dbReference>
<dbReference type="Pfam" id="PF07534">
    <property type="entry name" value="TLD"/>
    <property type="match status" value="1"/>
</dbReference>
<evidence type="ECO:0000259" key="2">
    <source>
        <dbReference type="PROSITE" id="PS51886"/>
    </source>
</evidence>